<evidence type="ECO:0000256" key="1">
    <source>
        <dbReference type="SAM" id="MobiDB-lite"/>
    </source>
</evidence>
<feature type="region of interest" description="Disordered" evidence="1">
    <location>
        <begin position="69"/>
        <end position="93"/>
    </location>
</feature>
<evidence type="ECO:0000313" key="2">
    <source>
        <dbReference type="EMBL" id="GAU14850.1"/>
    </source>
</evidence>
<gene>
    <name evidence="2" type="ORF">TSUD_50620</name>
</gene>
<keyword evidence="3" id="KW-1185">Reference proteome</keyword>
<dbReference type="EMBL" id="DF973147">
    <property type="protein sequence ID" value="GAU14850.1"/>
    <property type="molecule type" value="Genomic_DNA"/>
</dbReference>
<name>A0A2Z6M419_TRISU</name>
<reference evidence="3" key="1">
    <citation type="journal article" date="2017" name="Front. Plant Sci.">
        <title>Climate Clever Clovers: New Paradigm to Reduce the Environmental Footprint of Ruminants by Breeding Low Methanogenic Forages Utilizing Haplotype Variation.</title>
        <authorList>
            <person name="Kaur P."/>
            <person name="Appels R."/>
            <person name="Bayer P.E."/>
            <person name="Keeble-Gagnere G."/>
            <person name="Wang J."/>
            <person name="Hirakawa H."/>
            <person name="Shirasawa K."/>
            <person name="Vercoe P."/>
            <person name="Stefanova K."/>
            <person name="Durmic Z."/>
            <person name="Nichols P."/>
            <person name="Revell C."/>
            <person name="Isobe S.N."/>
            <person name="Edwards D."/>
            <person name="Erskine W."/>
        </authorList>
    </citation>
    <scope>NUCLEOTIDE SEQUENCE [LARGE SCALE GENOMIC DNA]</scope>
    <source>
        <strain evidence="3">cv. Daliak</strain>
    </source>
</reference>
<dbReference type="Proteomes" id="UP000242715">
    <property type="component" value="Unassembled WGS sequence"/>
</dbReference>
<protein>
    <submittedName>
        <fullName evidence="2">Uncharacterized protein</fullName>
    </submittedName>
</protein>
<proteinExistence type="predicted"/>
<dbReference type="AlphaFoldDB" id="A0A2Z6M419"/>
<accession>A0A2Z6M419</accession>
<sequence>MGCSKLAEEGRQIFSASAEKRTKVHVQKPQKIPITFLKRPIWFFPKQITCAFVKPLCNLRTYAENGSNFNTLPHRTTPPRAATAPPAPLPLTT</sequence>
<feature type="compositionally biased region" description="Low complexity" evidence="1">
    <location>
        <begin position="71"/>
        <end position="84"/>
    </location>
</feature>
<evidence type="ECO:0000313" key="3">
    <source>
        <dbReference type="Proteomes" id="UP000242715"/>
    </source>
</evidence>
<organism evidence="2 3">
    <name type="scientific">Trifolium subterraneum</name>
    <name type="common">Subterranean clover</name>
    <dbReference type="NCBI Taxonomy" id="3900"/>
    <lineage>
        <taxon>Eukaryota</taxon>
        <taxon>Viridiplantae</taxon>
        <taxon>Streptophyta</taxon>
        <taxon>Embryophyta</taxon>
        <taxon>Tracheophyta</taxon>
        <taxon>Spermatophyta</taxon>
        <taxon>Magnoliopsida</taxon>
        <taxon>eudicotyledons</taxon>
        <taxon>Gunneridae</taxon>
        <taxon>Pentapetalae</taxon>
        <taxon>rosids</taxon>
        <taxon>fabids</taxon>
        <taxon>Fabales</taxon>
        <taxon>Fabaceae</taxon>
        <taxon>Papilionoideae</taxon>
        <taxon>50 kb inversion clade</taxon>
        <taxon>NPAAA clade</taxon>
        <taxon>Hologalegina</taxon>
        <taxon>IRL clade</taxon>
        <taxon>Trifolieae</taxon>
        <taxon>Trifolium</taxon>
    </lineage>
</organism>